<dbReference type="InterPro" id="IPR048327">
    <property type="entry name" value="Dyp_perox_N"/>
</dbReference>
<dbReference type="EMBL" id="VRSW01000001">
    <property type="protein sequence ID" value="TXK05866.1"/>
    <property type="molecule type" value="Genomic_DNA"/>
</dbReference>
<dbReference type="GO" id="GO:0020037">
    <property type="term" value="F:heme binding"/>
    <property type="evidence" value="ECO:0007669"/>
    <property type="project" value="InterPro"/>
</dbReference>
<comment type="similarity">
    <text evidence="6">Belongs to the DyP-type peroxidase family.</text>
</comment>
<dbReference type="NCBIfam" id="TIGR01413">
    <property type="entry name" value="Dyp_perox_fam"/>
    <property type="match status" value="1"/>
</dbReference>
<keyword evidence="5" id="KW-0408">Iron</keyword>
<organism evidence="9 10">
    <name type="scientific">Microbacterium mitrae</name>
    <dbReference type="NCBI Taxonomy" id="664640"/>
    <lineage>
        <taxon>Bacteria</taxon>
        <taxon>Bacillati</taxon>
        <taxon>Actinomycetota</taxon>
        <taxon>Actinomycetes</taxon>
        <taxon>Micrococcales</taxon>
        <taxon>Microbacteriaceae</taxon>
        <taxon>Microbacterium</taxon>
    </lineage>
</organism>
<dbReference type="InterPro" id="IPR048328">
    <property type="entry name" value="Dyp_perox_C"/>
</dbReference>
<keyword evidence="3" id="KW-0479">Metal-binding</keyword>
<protein>
    <submittedName>
        <fullName evidence="9">Dyp-type peroxidase</fullName>
    </submittedName>
</protein>
<evidence type="ECO:0000256" key="5">
    <source>
        <dbReference type="ARBA" id="ARBA00023004"/>
    </source>
</evidence>
<dbReference type="RefSeq" id="WP_147824676.1">
    <property type="nucleotide sequence ID" value="NZ_BAAARG010000001.1"/>
</dbReference>
<comment type="cofactor">
    <cofactor evidence="1">
        <name>heme b</name>
        <dbReference type="ChEBI" id="CHEBI:60344"/>
    </cofactor>
</comment>
<gene>
    <name evidence="9" type="ORF">FVP60_02470</name>
</gene>
<keyword evidence="4" id="KW-0560">Oxidoreductase</keyword>
<feature type="domain" description="Dyp-type peroxidase C-terminal" evidence="8">
    <location>
        <begin position="143"/>
        <end position="305"/>
    </location>
</feature>
<evidence type="ECO:0000256" key="2">
    <source>
        <dbReference type="ARBA" id="ARBA00022559"/>
    </source>
</evidence>
<evidence type="ECO:0000256" key="3">
    <source>
        <dbReference type="ARBA" id="ARBA00022723"/>
    </source>
</evidence>
<evidence type="ECO:0000256" key="4">
    <source>
        <dbReference type="ARBA" id="ARBA00023002"/>
    </source>
</evidence>
<dbReference type="PANTHER" id="PTHR30521">
    <property type="entry name" value="DEFERROCHELATASE/PEROXIDASE"/>
    <property type="match status" value="1"/>
</dbReference>
<dbReference type="GO" id="GO:0004601">
    <property type="term" value="F:peroxidase activity"/>
    <property type="evidence" value="ECO:0007669"/>
    <property type="project" value="UniProtKB-KW"/>
</dbReference>
<evidence type="ECO:0000256" key="1">
    <source>
        <dbReference type="ARBA" id="ARBA00001970"/>
    </source>
</evidence>
<name>A0A5C8HP56_9MICO</name>
<dbReference type="InterPro" id="IPR011008">
    <property type="entry name" value="Dimeric_a/b-barrel"/>
</dbReference>
<dbReference type="Pfam" id="PF20628">
    <property type="entry name" value="Dyp_perox_C"/>
    <property type="match status" value="1"/>
</dbReference>
<evidence type="ECO:0000256" key="6">
    <source>
        <dbReference type="ARBA" id="ARBA00025737"/>
    </source>
</evidence>
<dbReference type="AlphaFoldDB" id="A0A5C8HP56"/>
<dbReference type="PROSITE" id="PS51404">
    <property type="entry name" value="DYP_PEROXIDASE"/>
    <property type="match status" value="1"/>
</dbReference>
<sequence>MQQSDYRTQNVEGPLTLRAIFLVVTVNDAQPGAMATVTEMLAGLEDLVKTVGFREPTVRLSCTVGIGARVWSEVCGLKTPFELHPFREIRGEKHTAVSTPGDLLFHIRADREDLAYEFERLLLKQLGDAVTPVDEVVGFRYFDSRDLLGFVDGTANPIGADLPAAALVGGEDPDFTGGSYLVVQKYLHPLADWQALSTEAQEAIIGRTKPDNIELDDAAADAQKSHKTLATITDHEGEHDIVRDNMPFARPAAGEFGTYFIGYARHLWVIEKMLERMFIGDPPGMHDRILDFSTAVTGSTYFVPTPAFLAGLSD</sequence>
<dbReference type="GO" id="GO:0005829">
    <property type="term" value="C:cytosol"/>
    <property type="evidence" value="ECO:0007669"/>
    <property type="project" value="TreeGrafter"/>
</dbReference>
<proteinExistence type="inferred from homology"/>
<evidence type="ECO:0000313" key="10">
    <source>
        <dbReference type="Proteomes" id="UP000321196"/>
    </source>
</evidence>
<dbReference type="SUPFAM" id="SSF54909">
    <property type="entry name" value="Dimeric alpha+beta barrel"/>
    <property type="match status" value="1"/>
</dbReference>
<dbReference type="Proteomes" id="UP000321196">
    <property type="component" value="Unassembled WGS sequence"/>
</dbReference>
<evidence type="ECO:0000259" key="8">
    <source>
        <dbReference type="Pfam" id="PF20628"/>
    </source>
</evidence>
<keyword evidence="2 9" id="KW-0575">Peroxidase</keyword>
<feature type="domain" description="Dyp-type peroxidase N-terminal" evidence="7">
    <location>
        <begin position="14"/>
        <end position="140"/>
    </location>
</feature>
<accession>A0A5C8HP56</accession>
<comment type="caution">
    <text evidence="9">The sequence shown here is derived from an EMBL/GenBank/DDBJ whole genome shotgun (WGS) entry which is preliminary data.</text>
</comment>
<evidence type="ECO:0000313" key="9">
    <source>
        <dbReference type="EMBL" id="TXK05866.1"/>
    </source>
</evidence>
<keyword evidence="10" id="KW-1185">Reference proteome</keyword>
<dbReference type="OrthoDB" id="3251355at2"/>
<reference evidence="9 10" key="1">
    <citation type="submission" date="2019-08" db="EMBL/GenBank/DDBJ databases">
        <authorList>
            <person name="Dong K."/>
        </authorList>
    </citation>
    <scope>NUCLEOTIDE SEQUENCE [LARGE SCALE GENOMIC DNA]</scope>
    <source>
        <strain evidence="9 10">M4-8</strain>
    </source>
</reference>
<dbReference type="PANTHER" id="PTHR30521:SF0">
    <property type="entry name" value="DYP-TYPE PEROXIDASE FAMILY PROTEIN"/>
    <property type="match status" value="1"/>
</dbReference>
<dbReference type="GO" id="GO:0046872">
    <property type="term" value="F:metal ion binding"/>
    <property type="evidence" value="ECO:0007669"/>
    <property type="project" value="UniProtKB-KW"/>
</dbReference>
<dbReference type="InterPro" id="IPR006314">
    <property type="entry name" value="Dyp_peroxidase"/>
</dbReference>
<evidence type="ECO:0000259" key="7">
    <source>
        <dbReference type="Pfam" id="PF04261"/>
    </source>
</evidence>
<dbReference type="Pfam" id="PF04261">
    <property type="entry name" value="Dyp_perox_N"/>
    <property type="match status" value="1"/>
</dbReference>